<feature type="domain" description="Biotin and thiamin synthesis-associated" evidence="7">
    <location>
        <begin position="256"/>
        <end position="414"/>
    </location>
</feature>
<dbReference type="Gene3D" id="3.20.20.70">
    <property type="entry name" value="Aldolase class I"/>
    <property type="match status" value="1"/>
</dbReference>
<organism evidence="8 9">
    <name type="scientific">Nitratidesulfovibrio vulgaris (strain ATCC 29579 / DSM 644 / CCUG 34227 / NCIMB 8303 / VKM B-1760 / Hildenborough)</name>
    <name type="common">Desulfovibrio vulgaris</name>
    <dbReference type="NCBI Taxonomy" id="882"/>
    <lineage>
        <taxon>Bacteria</taxon>
        <taxon>Pseudomonadati</taxon>
        <taxon>Thermodesulfobacteriota</taxon>
        <taxon>Desulfovibrionia</taxon>
        <taxon>Desulfovibrionales</taxon>
        <taxon>Desulfovibrionaceae</taxon>
        <taxon>Nitratidesulfovibrio</taxon>
    </lineage>
</organism>
<dbReference type="GO" id="GO:0009228">
    <property type="term" value="P:thiamine biosynthetic process"/>
    <property type="evidence" value="ECO:0007669"/>
    <property type="project" value="InterPro"/>
</dbReference>
<evidence type="ECO:0000313" key="9">
    <source>
        <dbReference type="Proteomes" id="UP000002194"/>
    </source>
</evidence>
<dbReference type="NCBIfam" id="TIGR02351">
    <property type="entry name" value="thiH"/>
    <property type="match status" value="1"/>
</dbReference>
<dbReference type="RefSeq" id="WP_010939370.1">
    <property type="nucleotide sequence ID" value="NC_002937.3"/>
</dbReference>
<keyword evidence="4" id="KW-0479">Metal-binding</keyword>
<dbReference type="SFLD" id="SFLDG01081">
    <property type="entry name" value="cleavage_of_the_Ca-Cb_bond_in"/>
    <property type="match status" value="1"/>
</dbReference>
<dbReference type="GO" id="GO:0003824">
    <property type="term" value="F:catalytic activity"/>
    <property type="evidence" value="ECO:0007669"/>
    <property type="project" value="InterPro"/>
</dbReference>
<dbReference type="PATRIC" id="fig|882.5.peg.1905"/>
<protein>
    <submittedName>
        <fullName evidence="8">ThiH protein</fullName>
    </submittedName>
</protein>
<accession>Q72AA4</accession>
<evidence type="ECO:0000313" key="8">
    <source>
        <dbReference type="EMBL" id="AAS96566.1"/>
    </source>
</evidence>
<keyword evidence="6" id="KW-0411">Iron-sulfur</keyword>
<dbReference type="EnsemblBacteria" id="AAS96566">
    <property type="protein sequence ID" value="AAS96566"/>
    <property type="gene ID" value="DVU_2093"/>
</dbReference>
<dbReference type="InterPro" id="IPR010722">
    <property type="entry name" value="BATS_dom"/>
</dbReference>
<gene>
    <name evidence="8" type="primary">thiH</name>
    <name evidence="8" type="ordered locus">DVU_2093</name>
</gene>
<comment type="cofactor">
    <cofactor evidence="1">
        <name>[4Fe-4S] cluster</name>
        <dbReference type="ChEBI" id="CHEBI:49883"/>
    </cofactor>
</comment>
<dbReference type="AlphaFoldDB" id="Q72AA4"/>
<reference evidence="8 9" key="1">
    <citation type="journal article" date="2004" name="Nat. Biotechnol.">
        <title>The genome sequence of the anaerobic, sulfate-reducing bacterium Desulfovibrio vulgaris Hildenborough.</title>
        <authorList>
            <person name="Heidelberg J.F."/>
            <person name="Seshadri R."/>
            <person name="Haveman S.A."/>
            <person name="Hemme C.L."/>
            <person name="Paulsen I.T."/>
            <person name="Kolonay J.F."/>
            <person name="Eisen J.A."/>
            <person name="Ward N."/>
            <person name="Methe B."/>
            <person name="Brinkac L.M."/>
            <person name="Daugherty S.C."/>
            <person name="Deboy R.T."/>
            <person name="Dodson R.J."/>
            <person name="Durkin A.S."/>
            <person name="Madupu R."/>
            <person name="Nelson W.C."/>
            <person name="Sullivan S.A."/>
            <person name="Fouts D."/>
            <person name="Haft D.H."/>
            <person name="Selengut J."/>
            <person name="Peterson J.D."/>
            <person name="Davidsen T.M."/>
            <person name="Zafar N."/>
            <person name="Zhou L."/>
            <person name="Radune D."/>
            <person name="Dimitrov G."/>
            <person name="Hance M."/>
            <person name="Tran K."/>
            <person name="Khouri H."/>
            <person name="Gill J."/>
            <person name="Utterback T.R."/>
            <person name="Feldblyum T.V."/>
            <person name="Wall J.D."/>
            <person name="Voordouw G."/>
            <person name="Fraser C.M."/>
        </authorList>
    </citation>
    <scope>NUCLEOTIDE SEQUENCE [LARGE SCALE GENOMIC DNA]</scope>
    <source>
        <strain evidence="9">ATCC 29579 / DSM 644 / NCIMB 8303 / VKM B-1760 / Hildenborough</strain>
    </source>
</reference>
<dbReference type="KEGG" id="dvu:DVU_2093"/>
<dbReference type="SUPFAM" id="SSF102114">
    <property type="entry name" value="Radical SAM enzymes"/>
    <property type="match status" value="1"/>
</dbReference>
<evidence type="ECO:0000256" key="3">
    <source>
        <dbReference type="ARBA" id="ARBA00022691"/>
    </source>
</evidence>
<sequence length="444" mass="47999">MSFYDELARWPHETLDALIASSTADDVLRALAATRPGPADLAALLSPAAMPYLEDMAQRAHELTVRHFGRTIQLFTPLYLANHCTNQCRYCGFNARNHIRRDQLDAERIMAEGRAIASTGLRQLLLLTGDAPRISTVSYIAEAAHRLRPLFPSIGVEVYAMQVEEYAELVAGGVESLTMFQETYNPGLYAWLHPAGPKRDFRFRLDAPERGCLGGMRSVGLGALLGLDDWRRDAFYTAMHGAWLQRYYPATEVSFSVPRMRPHTGSFEPQHPVSDRELVQILTAYRIFMPTAGITVSSREAAAFRDNLIPLGVTRMSAGVSTAVGGHAAGGDGNVASTEGAAAAIAASTAISSGDATGDLSGRSTKVDMTSGMAHAVTEDLQQGADAGPSQFDISDDRSVEEMVSAITARGYQPVFKDWEPPQDNVYACGAAGHADGTVRCEAR</sequence>
<dbReference type="HOGENOM" id="CLU_046249_1_0_7"/>
<evidence type="ECO:0000256" key="1">
    <source>
        <dbReference type="ARBA" id="ARBA00001966"/>
    </source>
</evidence>
<evidence type="ECO:0000256" key="6">
    <source>
        <dbReference type="ARBA" id="ARBA00023014"/>
    </source>
</evidence>
<dbReference type="SFLD" id="SFLDG01060">
    <property type="entry name" value="BATS_domain_containing"/>
    <property type="match status" value="1"/>
</dbReference>
<dbReference type="InterPro" id="IPR058240">
    <property type="entry name" value="rSAM_sf"/>
</dbReference>
<dbReference type="GO" id="GO:0051539">
    <property type="term" value="F:4 iron, 4 sulfur cluster binding"/>
    <property type="evidence" value="ECO:0007669"/>
    <property type="project" value="UniProtKB-KW"/>
</dbReference>
<dbReference type="PANTHER" id="PTHR43583:SF1">
    <property type="entry name" value="2-IMINOACETATE SYNTHASE"/>
    <property type="match status" value="1"/>
</dbReference>
<dbReference type="Pfam" id="PF04055">
    <property type="entry name" value="Radical_SAM"/>
    <property type="match status" value="1"/>
</dbReference>
<dbReference type="CDD" id="cd01335">
    <property type="entry name" value="Radical_SAM"/>
    <property type="match status" value="1"/>
</dbReference>
<keyword evidence="3" id="KW-0949">S-adenosyl-L-methionine</keyword>
<dbReference type="Proteomes" id="UP000002194">
    <property type="component" value="Chromosome"/>
</dbReference>
<dbReference type="SMART" id="SM00876">
    <property type="entry name" value="BATS"/>
    <property type="match status" value="1"/>
</dbReference>
<dbReference type="InterPro" id="IPR007197">
    <property type="entry name" value="rSAM"/>
</dbReference>
<dbReference type="PaxDb" id="882-DVU_2093"/>
<dbReference type="InterPro" id="IPR012726">
    <property type="entry name" value="ThiH"/>
</dbReference>
<comment type="interaction">
    <interactant intactId="EBI-10067658">
        <id>Q72AA4</id>
    </interactant>
    <interactant intactId="EBI-10067665">
        <id>Q72AA3</id>
        <label>thiG</label>
    </interactant>
    <organismsDiffer>false</organismsDiffer>
    <experiments>3</experiments>
</comment>
<name>Q72AA4_NITV2</name>
<dbReference type="SMR" id="Q72AA4"/>
<evidence type="ECO:0000256" key="4">
    <source>
        <dbReference type="ARBA" id="ARBA00022723"/>
    </source>
</evidence>
<dbReference type="EMBL" id="AE017285">
    <property type="protein sequence ID" value="AAS96566.1"/>
    <property type="molecule type" value="Genomic_DNA"/>
</dbReference>
<dbReference type="IntAct" id="Q72AA4">
    <property type="interactions" value="2"/>
</dbReference>
<dbReference type="SFLD" id="SFLDS00029">
    <property type="entry name" value="Radical_SAM"/>
    <property type="match status" value="1"/>
</dbReference>
<dbReference type="PhylomeDB" id="Q72AA4"/>
<dbReference type="eggNOG" id="COG0502">
    <property type="taxonomic scope" value="Bacteria"/>
</dbReference>
<dbReference type="InterPro" id="IPR034428">
    <property type="entry name" value="ThiH/NoCL/HydG-like"/>
</dbReference>
<dbReference type="SFLD" id="SFLDF00301">
    <property type="entry name" value="2-iminoacetate_synthase_(ThiH)"/>
    <property type="match status" value="1"/>
</dbReference>
<dbReference type="PANTHER" id="PTHR43583">
    <property type="entry name" value="2-IMINOACETATE SYNTHASE"/>
    <property type="match status" value="1"/>
</dbReference>
<keyword evidence="5" id="KW-0408">Iron</keyword>
<dbReference type="GO" id="GO:0005506">
    <property type="term" value="F:iron ion binding"/>
    <property type="evidence" value="ECO:0007669"/>
    <property type="project" value="InterPro"/>
</dbReference>
<keyword evidence="9" id="KW-1185">Reference proteome</keyword>
<keyword evidence="2" id="KW-0004">4Fe-4S</keyword>
<dbReference type="Pfam" id="PF06968">
    <property type="entry name" value="BATS"/>
    <property type="match status" value="1"/>
</dbReference>
<evidence type="ECO:0000256" key="2">
    <source>
        <dbReference type="ARBA" id="ARBA00022485"/>
    </source>
</evidence>
<dbReference type="STRING" id="882.DVU_2093"/>
<dbReference type="OrthoDB" id="3320990at2"/>
<dbReference type="InterPro" id="IPR013785">
    <property type="entry name" value="Aldolase_TIM"/>
</dbReference>
<proteinExistence type="evidence at protein level"/>
<evidence type="ECO:0000256" key="5">
    <source>
        <dbReference type="ARBA" id="ARBA00023004"/>
    </source>
</evidence>
<evidence type="ECO:0000259" key="7">
    <source>
        <dbReference type="SMART" id="SM00876"/>
    </source>
</evidence>